<dbReference type="EMBL" id="LT837803">
    <property type="protein sequence ID" value="SMB24350.1"/>
    <property type="molecule type" value="Genomic_DNA"/>
</dbReference>
<sequence length="607" mass="67321">MSKPTPPSEIAREVLRQLAARRQLPTPDNYAALYNEIAGTAAAEAFPEKPMKALAAALPRATAEQAKLTRQFEAAVAEKSWNGIKDALLALAAPATNEPLQWSPLIRDLLTQLERNHANLTSSRKRESLEHLLQSTSAPELLHARLQSLLRAWLQGSAAEEFALVEDPAADAAGVASTADAALAPAADLSPVLQSGSPPESASVSSATLNRNLREWFATLLDDSINTLLTDVPELAAEASQLAREIRHIRPTTDAIDGFTARLKKFSYRLEFLAEDQNELHAALLHLLRLIIENISEVVIDDRLLHGQVETLRELISKPLNLRQLDDVERRMKDVIFKQGMLKKQLTEAQDRLKSMLISFVDRLANLTDETDTFHGKIEICSRKISQAGDIGQISEVLDEVMAATRVMQLNAQRSRDELQEMRRRVSETEKEVERLHAELSQASDMVRIDPLTNVLNRKGMEEAMEREVSRAHRQHGSLCIVVLDIDNFKRLNDTLGHQAGDAALVHLATVIKETLRPQDTVARYGGEEFVLLLPDTPLDESVTAVTRLQRELTRRFFLHNNEKLLITFSAGVAELNGSEPATAAIQRADQAMYLAKRGGKNRVVAA</sequence>
<dbReference type="SUPFAM" id="SSF55073">
    <property type="entry name" value="Nucleotide cyclase"/>
    <property type="match status" value="1"/>
</dbReference>
<feature type="coiled-coil region" evidence="3">
    <location>
        <begin position="412"/>
        <end position="446"/>
    </location>
</feature>
<dbReference type="Gene3D" id="3.30.70.270">
    <property type="match status" value="1"/>
</dbReference>
<dbReference type="FunFam" id="3.30.70.270:FF:000001">
    <property type="entry name" value="Diguanylate cyclase domain protein"/>
    <property type="match status" value="1"/>
</dbReference>
<evidence type="ECO:0000256" key="1">
    <source>
        <dbReference type="ARBA" id="ARBA00012528"/>
    </source>
</evidence>
<protein>
    <recommendedName>
        <fullName evidence="1">diguanylate cyclase</fullName>
        <ecNumber evidence="1">2.7.7.65</ecNumber>
    </recommendedName>
</protein>
<evidence type="ECO:0000256" key="3">
    <source>
        <dbReference type="SAM" id="Coils"/>
    </source>
</evidence>
<proteinExistence type="predicted"/>
<dbReference type="InterPro" id="IPR029787">
    <property type="entry name" value="Nucleotide_cyclase"/>
</dbReference>
<name>A0A7Z7MUS1_9PROT</name>
<comment type="catalytic activity">
    <reaction evidence="2">
        <text>2 GTP = 3',3'-c-di-GMP + 2 diphosphate</text>
        <dbReference type="Rhea" id="RHEA:24898"/>
        <dbReference type="ChEBI" id="CHEBI:33019"/>
        <dbReference type="ChEBI" id="CHEBI:37565"/>
        <dbReference type="ChEBI" id="CHEBI:58805"/>
        <dbReference type="EC" id="2.7.7.65"/>
    </reaction>
</comment>
<evidence type="ECO:0000259" key="4">
    <source>
        <dbReference type="PROSITE" id="PS50887"/>
    </source>
</evidence>
<organism evidence="5 6">
    <name type="scientific">Sterolibacterium denitrificans</name>
    <dbReference type="NCBI Taxonomy" id="157592"/>
    <lineage>
        <taxon>Bacteria</taxon>
        <taxon>Pseudomonadati</taxon>
        <taxon>Pseudomonadota</taxon>
        <taxon>Betaproteobacteria</taxon>
        <taxon>Nitrosomonadales</taxon>
        <taxon>Sterolibacteriaceae</taxon>
        <taxon>Sterolibacterium</taxon>
    </lineage>
</organism>
<dbReference type="PANTHER" id="PTHR45138:SF9">
    <property type="entry name" value="DIGUANYLATE CYCLASE DGCM-RELATED"/>
    <property type="match status" value="1"/>
</dbReference>
<dbReference type="InterPro" id="IPR000160">
    <property type="entry name" value="GGDEF_dom"/>
</dbReference>
<feature type="domain" description="GGDEF" evidence="4">
    <location>
        <begin position="477"/>
        <end position="607"/>
    </location>
</feature>
<dbReference type="CDD" id="cd01949">
    <property type="entry name" value="GGDEF"/>
    <property type="match status" value="1"/>
</dbReference>
<dbReference type="Pfam" id="PF00990">
    <property type="entry name" value="GGDEF"/>
    <property type="match status" value="1"/>
</dbReference>
<gene>
    <name evidence="5" type="ORF">SDENCHOL_11043</name>
</gene>
<keyword evidence="6" id="KW-1185">Reference proteome</keyword>
<dbReference type="GO" id="GO:0052621">
    <property type="term" value="F:diguanylate cyclase activity"/>
    <property type="evidence" value="ECO:0007669"/>
    <property type="project" value="UniProtKB-EC"/>
</dbReference>
<dbReference type="InterPro" id="IPR043128">
    <property type="entry name" value="Rev_trsase/Diguanyl_cyclase"/>
</dbReference>
<dbReference type="RefSeq" id="WP_154716273.1">
    <property type="nucleotide sequence ID" value="NZ_LT837803.1"/>
</dbReference>
<evidence type="ECO:0000256" key="2">
    <source>
        <dbReference type="ARBA" id="ARBA00034247"/>
    </source>
</evidence>
<dbReference type="NCBIfam" id="TIGR00254">
    <property type="entry name" value="GGDEF"/>
    <property type="match status" value="1"/>
</dbReference>
<dbReference type="PROSITE" id="PS50887">
    <property type="entry name" value="GGDEF"/>
    <property type="match status" value="1"/>
</dbReference>
<evidence type="ECO:0000313" key="5">
    <source>
        <dbReference type="EMBL" id="SMB24350.1"/>
    </source>
</evidence>
<evidence type="ECO:0000313" key="6">
    <source>
        <dbReference type="Proteomes" id="UP000242886"/>
    </source>
</evidence>
<dbReference type="SMART" id="SM00267">
    <property type="entry name" value="GGDEF"/>
    <property type="match status" value="1"/>
</dbReference>
<dbReference type="AlphaFoldDB" id="A0A7Z7MUS1"/>
<dbReference type="Proteomes" id="UP000242886">
    <property type="component" value="Chromosome SDENCHOL"/>
</dbReference>
<reference evidence="5" key="1">
    <citation type="submission" date="2017-03" db="EMBL/GenBank/DDBJ databases">
        <authorList>
            <consortium name="AG Boll"/>
        </authorList>
    </citation>
    <scope>NUCLEOTIDE SEQUENCE [LARGE SCALE GENOMIC DNA]</scope>
    <source>
        <strain evidence="5">Chol</strain>
    </source>
</reference>
<dbReference type="EC" id="2.7.7.65" evidence="1"/>
<dbReference type="PANTHER" id="PTHR45138">
    <property type="entry name" value="REGULATORY COMPONENTS OF SENSORY TRANSDUCTION SYSTEM"/>
    <property type="match status" value="1"/>
</dbReference>
<dbReference type="InterPro" id="IPR050469">
    <property type="entry name" value="Diguanylate_Cyclase"/>
</dbReference>
<keyword evidence="3" id="KW-0175">Coiled coil</keyword>
<accession>A0A7Z7MUS1</accession>